<evidence type="ECO:0000256" key="7">
    <source>
        <dbReference type="ARBA" id="ARBA00022490"/>
    </source>
</evidence>
<evidence type="ECO:0000259" key="17">
    <source>
        <dbReference type="Pfam" id="PF01658"/>
    </source>
</evidence>
<dbReference type="Proteomes" id="UP000887566">
    <property type="component" value="Unplaced"/>
</dbReference>
<dbReference type="GO" id="GO:0008654">
    <property type="term" value="P:phospholipid biosynthetic process"/>
    <property type="evidence" value="ECO:0007669"/>
    <property type="project" value="UniProtKB-KW"/>
</dbReference>
<evidence type="ECO:0000256" key="8">
    <source>
        <dbReference type="ARBA" id="ARBA00022516"/>
    </source>
</evidence>
<sequence>MVAPKVTPPSPSSRGHTITVDSPAVNNDGHELVADYSYRRNHITHAPNGGLSVKPKTHEYKFKTQLKPAKTGLLLVGLGGNNGSTVTGAIVANRERMTWRTRNGEQSANYWGSITQATTVHLGWDGSEQIHVPFKDLLPTVDPNSLVVDGWDINNANLYEALKRSKVFEPALQDMLRPHLEPIVPMPSIYYPDFIASNQESRVNHVIPSATKQEHLDHIRRDIRQFKQKHNLDCVIVLWTANTERFAEERSGLNSTAAELLESIAKNDSEVAPSHIFAVASIMEGAHYINGSPQNSLVAGVVDLARQHRVFLGGDDFKSGQTKLKSALVDYLVSSGIKPESIVSYNHLGNNDGKNLSEARQFRSKEITKSSVVDDMVQSNQLLYPDGKN</sequence>
<comment type="catalytic activity">
    <reaction evidence="1">
        <text>D-glucose 6-phosphate = 1D-myo-inositol 3-phosphate</text>
        <dbReference type="Rhea" id="RHEA:10716"/>
        <dbReference type="ChEBI" id="CHEBI:58401"/>
        <dbReference type="ChEBI" id="CHEBI:61548"/>
        <dbReference type="EC" id="5.5.1.4"/>
    </reaction>
</comment>
<dbReference type="InterPro" id="IPR013021">
    <property type="entry name" value="Myo-inos-1-P_Synthase_GAPDH"/>
</dbReference>
<evidence type="ECO:0000256" key="4">
    <source>
        <dbReference type="ARBA" id="ARBA00005117"/>
    </source>
</evidence>
<evidence type="ECO:0000256" key="1">
    <source>
        <dbReference type="ARBA" id="ARBA00000113"/>
    </source>
</evidence>
<reference evidence="19" key="1">
    <citation type="submission" date="2022-11" db="UniProtKB">
        <authorList>
            <consortium name="WormBaseParasite"/>
        </authorList>
    </citation>
    <scope>IDENTIFICATION</scope>
</reference>
<keyword evidence="11" id="KW-0443">Lipid metabolism</keyword>
<keyword evidence="14" id="KW-1208">Phospholipid metabolism</keyword>
<feature type="compositionally biased region" description="Pro residues" evidence="16">
    <location>
        <begin position="1"/>
        <end position="11"/>
    </location>
</feature>
<dbReference type="InterPro" id="IPR002587">
    <property type="entry name" value="Myo-inos-1-P_Synthase"/>
</dbReference>
<evidence type="ECO:0000256" key="6">
    <source>
        <dbReference type="ARBA" id="ARBA00012125"/>
    </source>
</evidence>
<dbReference type="SUPFAM" id="SSF51735">
    <property type="entry name" value="NAD(P)-binding Rossmann-fold domains"/>
    <property type="match status" value="1"/>
</dbReference>
<dbReference type="FunFam" id="3.40.50.720:FF:000069">
    <property type="entry name" value="Inositol-3-phosphate synthase 1"/>
    <property type="match status" value="1"/>
</dbReference>
<protein>
    <recommendedName>
        <fullName evidence="6">inositol-3-phosphate synthase</fullName>
        <ecNumber evidence="6">5.5.1.4</ecNumber>
    </recommendedName>
</protein>
<evidence type="ECO:0000313" key="19">
    <source>
        <dbReference type="WBParaSite" id="PSAMB.scaffold5441size11672.g26731.t1"/>
    </source>
</evidence>
<evidence type="ECO:0000256" key="15">
    <source>
        <dbReference type="ARBA" id="ARBA00025559"/>
    </source>
</evidence>
<evidence type="ECO:0000256" key="2">
    <source>
        <dbReference type="ARBA" id="ARBA00001911"/>
    </source>
</evidence>
<comment type="subcellular location">
    <subcellularLocation>
        <location evidence="3">Cytoplasm</location>
    </subcellularLocation>
</comment>
<evidence type="ECO:0000256" key="3">
    <source>
        <dbReference type="ARBA" id="ARBA00004496"/>
    </source>
</evidence>
<dbReference type="PANTHER" id="PTHR11510">
    <property type="entry name" value="MYO-INOSITOL-1 PHOSPHATE SYNTHASE"/>
    <property type="match status" value="1"/>
</dbReference>
<evidence type="ECO:0000256" key="9">
    <source>
        <dbReference type="ARBA" id="ARBA00022550"/>
    </source>
</evidence>
<comment type="pathway">
    <text evidence="4">Polyol metabolism; myo-inositol biosynthesis; myo-inositol from D-glucose 6-phosphate: step 1/2.</text>
</comment>
<dbReference type="FunFam" id="3.30.360.10:FF:000055">
    <property type="entry name" value="Putative myo-inositol-1-phosphate synthase"/>
    <property type="match status" value="1"/>
</dbReference>
<keyword evidence="8" id="KW-0444">Lipid biosynthesis</keyword>
<accession>A0A914WZN9</accession>
<evidence type="ECO:0000256" key="16">
    <source>
        <dbReference type="SAM" id="MobiDB-lite"/>
    </source>
</evidence>
<keyword evidence="7" id="KW-0963">Cytoplasm</keyword>
<dbReference type="SUPFAM" id="SSF55347">
    <property type="entry name" value="Glyceraldehyde-3-phosphate dehydrogenase-like, C-terminal domain"/>
    <property type="match status" value="1"/>
</dbReference>
<organism evidence="18 19">
    <name type="scientific">Plectus sambesii</name>
    <dbReference type="NCBI Taxonomy" id="2011161"/>
    <lineage>
        <taxon>Eukaryota</taxon>
        <taxon>Metazoa</taxon>
        <taxon>Ecdysozoa</taxon>
        <taxon>Nematoda</taxon>
        <taxon>Chromadorea</taxon>
        <taxon>Plectida</taxon>
        <taxon>Plectina</taxon>
        <taxon>Plectoidea</taxon>
        <taxon>Plectidae</taxon>
        <taxon>Plectus</taxon>
    </lineage>
</organism>
<evidence type="ECO:0000256" key="11">
    <source>
        <dbReference type="ARBA" id="ARBA00023098"/>
    </source>
</evidence>
<dbReference type="GO" id="GO:0005737">
    <property type="term" value="C:cytoplasm"/>
    <property type="evidence" value="ECO:0007669"/>
    <property type="project" value="UniProtKB-SubCell"/>
</dbReference>
<comment type="function">
    <text evidence="15">Key enzyme in myo-inositol biosynthesis pathway that catalyzes the conversion of glucose 6-phosphate to 1-myo-inositol 1-phosphate in a NAD-dependent manner. Rate-limiting enzyme in the synthesis of all inositol-containing compounds.</text>
</comment>
<comment type="cofactor">
    <cofactor evidence="2">
        <name>NAD(+)</name>
        <dbReference type="ChEBI" id="CHEBI:57540"/>
    </cofactor>
</comment>
<keyword evidence="13" id="KW-0413">Isomerase</keyword>
<feature type="domain" description="Myo-inositol-1-phosphate synthase GAPDH-like" evidence="17">
    <location>
        <begin position="320"/>
        <end position="384"/>
    </location>
</feature>
<dbReference type="WBParaSite" id="PSAMB.scaffold5441size11672.g26731.t1">
    <property type="protein sequence ID" value="PSAMB.scaffold5441size11672.g26731.t1"/>
    <property type="gene ID" value="PSAMB.scaffold5441size11672.g26731"/>
</dbReference>
<evidence type="ECO:0000256" key="5">
    <source>
        <dbReference type="ARBA" id="ARBA00010813"/>
    </source>
</evidence>
<evidence type="ECO:0000256" key="13">
    <source>
        <dbReference type="ARBA" id="ARBA00023235"/>
    </source>
</evidence>
<keyword evidence="18" id="KW-1185">Reference proteome</keyword>
<dbReference type="Pfam" id="PF01658">
    <property type="entry name" value="Inos-1-P_synth"/>
    <property type="match status" value="1"/>
</dbReference>
<evidence type="ECO:0000256" key="14">
    <source>
        <dbReference type="ARBA" id="ARBA00023264"/>
    </source>
</evidence>
<dbReference type="GO" id="GO:0004512">
    <property type="term" value="F:inositol-3-phosphate synthase activity"/>
    <property type="evidence" value="ECO:0007669"/>
    <property type="project" value="UniProtKB-EC"/>
</dbReference>
<feature type="region of interest" description="Disordered" evidence="16">
    <location>
        <begin position="1"/>
        <end position="26"/>
    </location>
</feature>
<dbReference type="Gene3D" id="3.40.50.720">
    <property type="entry name" value="NAD(P)-binding Rossmann-like Domain"/>
    <property type="match status" value="1"/>
</dbReference>
<keyword evidence="10" id="KW-0520">NAD</keyword>
<dbReference type="EC" id="5.5.1.4" evidence="6"/>
<proteinExistence type="inferred from homology"/>
<comment type="similarity">
    <text evidence="5">Belongs to the myo-inositol 1-phosphate synthase family.</text>
</comment>
<dbReference type="Pfam" id="PF07994">
    <property type="entry name" value="NAD_binding_5"/>
    <property type="match status" value="1"/>
</dbReference>
<name>A0A914WZN9_9BILA</name>
<dbReference type="PIRSF" id="PIRSF015578">
    <property type="entry name" value="Myoinos-ppht_syn"/>
    <property type="match status" value="1"/>
</dbReference>
<keyword evidence="9" id="KW-0398">Inositol biosynthesis</keyword>
<dbReference type="AlphaFoldDB" id="A0A914WZN9"/>
<dbReference type="InterPro" id="IPR036291">
    <property type="entry name" value="NAD(P)-bd_dom_sf"/>
</dbReference>
<keyword evidence="12" id="KW-0594">Phospholipid biosynthesis</keyword>
<dbReference type="GO" id="GO:0006021">
    <property type="term" value="P:inositol biosynthetic process"/>
    <property type="evidence" value="ECO:0007669"/>
    <property type="project" value="UniProtKB-KW"/>
</dbReference>
<evidence type="ECO:0000313" key="18">
    <source>
        <dbReference type="Proteomes" id="UP000887566"/>
    </source>
</evidence>
<evidence type="ECO:0000256" key="12">
    <source>
        <dbReference type="ARBA" id="ARBA00023209"/>
    </source>
</evidence>
<evidence type="ECO:0000256" key="10">
    <source>
        <dbReference type="ARBA" id="ARBA00023027"/>
    </source>
</evidence>